<accession>A0A316V3P3</accession>
<dbReference type="Proteomes" id="UP000245771">
    <property type="component" value="Unassembled WGS sequence"/>
</dbReference>
<dbReference type="RefSeq" id="XP_025352176.1">
    <property type="nucleotide sequence ID" value="XM_025501483.1"/>
</dbReference>
<dbReference type="EMBL" id="KZ819606">
    <property type="protein sequence ID" value="PWN31874.1"/>
    <property type="molecule type" value="Genomic_DNA"/>
</dbReference>
<proteinExistence type="predicted"/>
<feature type="signal peptide" evidence="2">
    <location>
        <begin position="1"/>
        <end position="22"/>
    </location>
</feature>
<name>A0A316V3P3_9BASI</name>
<organism evidence="3 4">
    <name type="scientific">Meira miltonrushii</name>
    <dbReference type="NCBI Taxonomy" id="1280837"/>
    <lineage>
        <taxon>Eukaryota</taxon>
        <taxon>Fungi</taxon>
        <taxon>Dikarya</taxon>
        <taxon>Basidiomycota</taxon>
        <taxon>Ustilaginomycotina</taxon>
        <taxon>Exobasidiomycetes</taxon>
        <taxon>Exobasidiales</taxon>
        <taxon>Brachybasidiaceae</taxon>
        <taxon>Meira</taxon>
    </lineage>
</organism>
<dbReference type="OrthoDB" id="10259294at2759"/>
<sequence length="299" mass="32509">MVTIRSFAFVLLALSTASLSLAIPERPYAPDLYNRDSLDENSNIIKRSSPSDSAKPYSPDLYFRSALDDQSAFPTKSAPQSFTTQINKRSPSVCKRDSDCGGAHFCSSGSCFMRKAKRALCGRDAMCTSGFCGSQGACLERRSIGSSCADSTNACADGLFCSGIDKKCKQKRGIEEACRFSEGCQEGLSCLNYKCAKSLVSRTLSSDDEDGDDQEDFISALQHKLDDLKEDGQDFIKKWKATPSGSPDQPIWFGKRSSPSGSPDKPIWFGKRSSPSGHHHDPITLQENANEPSHPAPSL</sequence>
<dbReference type="GeneID" id="37023264"/>
<keyword evidence="4" id="KW-1185">Reference proteome</keyword>
<protein>
    <recommendedName>
        <fullName evidence="5">Dickkopf N-terminal cysteine-rich domain-containing protein</fullName>
    </recommendedName>
</protein>
<feature type="region of interest" description="Disordered" evidence="1">
    <location>
        <begin position="238"/>
        <end position="299"/>
    </location>
</feature>
<evidence type="ECO:0000256" key="2">
    <source>
        <dbReference type="SAM" id="SignalP"/>
    </source>
</evidence>
<dbReference type="InParanoid" id="A0A316V3P3"/>
<keyword evidence="2" id="KW-0732">Signal</keyword>
<evidence type="ECO:0000313" key="3">
    <source>
        <dbReference type="EMBL" id="PWN31874.1"/>
    </source>
</evidence>
<reference evidence="3 4" key="1">
    <citation type="journal article" date="2018" name="Mol. Biol. Evol.">
        <title>Broad Genomic Sampling Reveals a Smut Pathogenic Ancestry of the Fungal Clade Ustilaginomycotina.</title>
        <authorList>
            <person name="Kijpornyongpan T."/>
            <person name="Mondo S.J."/>
            <person name="Barry K."/>
            <person name="Sandor L."/>
            <person name="Lee J."/>
            <person name="Lipzen A."/>
            <person name="Pangilinan J."/>
            <person name="LaButti K."/>
            <person name="Hainaut M."/>
            <person name="Henrissat B."/>
            <person name="Grigoriev I.V."/>
            <person name="Spatafora J.W."/>
            <person name="Aime M.C."/>
        </authorList>
    </citation>
    <scope>NUCLEOTIDE SEQUENCE [LARGE SCALE GENOMIC DNA]</scope>
    <source>
        <strain evidence="3 4">MCA 3882</strain>
    </source>
</reference>
<dbReference type="AlphaFoldDB" id="A0A316V3P3"/>
<evidence type="ECO:0008006" key="5">
    <source>
        <dbReference type="Google" id="ProtNLM"/>
    </source>
</evidence>
<evidence type="ECO:0000313" key="4">
    <source>
        <dbReference type="Proteomes" id="UP000245771"/>
    </source>
</evidence>
<gene>
    <name evidence="3" type="ORF">FA14DRAFT_185861</name>
</gene>
<feature type="chain" id="PRO_5016358840" description="Dickkopf N-terminal cysteine-rich domain-containing protein" evidence="2">
    <location>
        <begin position="23"/>
        <end position="299"/>
    </location>
</feature>
<evidence type="ECO:0000256" key="1">
    <source>
        <dbReference type="SAM" id="MobiDB-lite"/>
    </source>
</evidence>